<protein>
    <submittedName>
        <fullName evidence="1">Uncharacterized protein</fullName>
    </submittedName>
</protein>
<reference evidence="1" key="1">
    <citation type="submission" date="2022-08" db="EMBL/GenBank/DDBJ databases">
        <title>Genome Sequence of Pycnoporus sanguineus.</title>
        <authorList>
            <person name="Buettner E."/>
        </authorList>
    </citation>
    <scope>NUCLEOTIDE SEQUENCE</scope>
    <source>
        <strain evidence="1">CG-C14</strain>
    </source>
</reference>
<proteinExistence type="predicted"/>
<dbReference type="EMBL" id="JANSHE010006396">
    <property type="protein sequence ID" value="KAJ2967203.1"/>
    <property type="molecule type" value="Genomic_DNA"/>
</dbReference>
<comment type="caution">
    <text evidence="1">The sequence shown here is derived from an EMBL/GenBank/DDBJ whole genome shotgun (WGS) entry which is preliminary data.</text>
</comment>
<organism evidence="1 2">
    <name type="scientific">Trametes sanguinea</name>
    <dbReference type="NCBI Taxonomy" id="158606"/>
    <lineage>
        <taxon>Eukaryota</taxon>
        <taxon>Fungi</taxon>
        <taxon>Dikarya</taxon>
        <taxon>Basidiomycota</taxon>
        <taxon>Agaricomycotina</taxon>
        <taxon>Agaricomycetes</taxon>
        <taxon>Polyporales</taxon>
        <taxon>Polyporaceae</taxon>
        <taxon>Trametes</taxon>
    </lineage>
</organism>
<sequence>MQRFRSHFQAEFQIAAGIARIGIVLLRSARKHYMPRKSDRQHATEALYQAFLVSHALQAERRLAREFFSDNPELRDPDWEWDASSRSTRGLVLPASRGELGNRLNSGGGFEKLDSRAGAGRGAGWLVELAYS</sequence>
<dbReference type="Proteomes" id="UP001144978">
    <property type="component" value="Unassembled WGS sequence"/>
</dbReference>
<name>A0ACC1MLU4_9APHY</name>
<accession>A0ACC1MLU4</accession>
<evidence type="ECO:0000313" key="1">
    <source>
        <dbReference type="EMBL" id="KAJ2967203.1"/>
    </source>
</evidence>
<evidence type="ECO:0000313" key="2">
    <source>
        <dbReference type="Proteomes" id="UP001144978"/>
    </source>
</evidence>
<gene>
    <name evidence="1" type="ORF">NUW54_g13574</name>
</gene>
<keyword evidence="2" id="KW-1185">Reference proteome</keyword>